<dbReference type="InterPro" id="IPR036971">
    <property type="entry name" value="PDEase_catalytic_dom_sf"/>
</dbReference>
<dbReference type="GO" id="GO:0001653">
    <property type="term" value="F:peptide receptor activity"/>
    <property type="evidence" value="ECO:0007669"/>
    <property type="project" value="TreeGrafter"/>
</dbReference>
<dbReference type="GO" id="GO:0004016">
    <property type="term" value="F:adenylate cyclase activity"/>
    <property type="evidence" value="ECO:0007669"/>
    <property type="project" value="TreeGrafter"/>
</dbReference>
<dbReference type="PROSITE" id="PS50125">
    <property type="entry name" value="GUANYLATE_CYCLASE_2"/>
    <property type="match status" value="1"/>
</dbReference>
<dbReference type="InterPro" id="IPR001054">
    <property type="entry name" value="A/G_cyclase"/>
</dbReference>
<dbReference type="Pfam" id="PF03924">
    <property type="entry name" value="CHASE"/>
    <property type="match status" value="1"/>
</dbReference>
<dbReference type="SMART" id="SM00471">
    <property type="entry name" value="HDc"/>
    <property type="match status" value="1"/>
</dbReference>
<evidence type="ECO:0000256" key="2">
    <source>
        <dbReference type="ARBA" id="ARBA00022692"/>
    </source>
</evidence>
<dbReference type="PANTHER" id="PTHR11920">
    <property type="entry name" value="GUANYLYL CYCLASE"/>
    <property type="match status" value="1"/>
</dbReference>
<proteinExistence type="predicted"/>
<organism evidence="12 13">
    <name type="scientific">Seminavis robusta</name>
    <dbReference type="NCBI Taxonomy" id="568900"/>
    <lineage>
        <taxon>Eukaryota</taxon>
        <taxon>Sar</taxon>
        <taxon>Stramenopiles</taxon>
        <taxon>Ochrophyta</taxon>
        <taxon>Bacillariophyta</taxon>
        <taxon>Bacillariophyceae</taxon>
        <taxon>Bacillariophycidae</taxon>
        <taxon>Naviculales</taxon>
        <taxon>Naviculaceae</taxon>
        <taxon>Seminavis</taxon>
    </lineage>
</organism>
<evidence type="ECO:0000313" key="12">
    <source>
        <dbReference type="EMBL" id="CAB9508033.1"/>
    </source>
</evidence>
<dbReference type="Gene3D" id="1.10.1300.10">
    <property type="entry name" value="3'5'-cyclic nucleotide phosphodiesterase, catalytic domain"/>
    <property type="match status" value="1"/>
</dbReference>
<feature type="transmembrane region" description="Helical" evidence="8">
    <location>
        <begin position="422"/>
        <end position="441"/>
    </location>
</feature>
<evidence type="ECO:0000259" key="9">
    <source>
        <dbReference type="PROSITE" id="PS50125"/>
    </source>
</evidence>
<dbReference type="InterPro" id="IPR006189">
    <property type="entry name" value="CHASE_dom"/>
</dbReference>
<comment type="caution">
    <text evidence="12">The sequence shown here is derived from an EMBL/GenBank/DDBJ whole genome shotgun (WGS) entry which is preliminary data.</text>
</comment>
<feature type="transmembrane region" description="Helical" evidence="8">
    <location>
        <begin position="66"/>
        <end position="86"/>
    </location>
</feature>
<feature type="compositionally biased region" description="Polar residues" evidence="7">
    <location>
        <begin position="479"/>
        <end position="491"/>
    </location>
</feature>
<feature type="compositionally biased region" description="Low complexity" evidence="7">
    <location>
        <begin position="24"/>
        <end position="41"/>
    </location>
</feature>
<evidence type="ECO:0000256" key="5">
    <source>
        <dbReference type="ARBA" id="ARBA00023136"/>
    </source>
</evidence>
<dbReference type="GO" id="GO:0004383">
    <property type="term" value="F:guanylate cyclase activity"/>
    <property type="evidence" value="ECO:0007669"/>
    <property type="project" value="TreeGrafter"/>
</dbReference>
<comment type="subcellular location">
    <subcellularLocation>
        <location evidence="1">Membrane</location>
    </subcellularLocation>
</comment>
<evidence type="ECO:0000259" key="11">
    <source>
        <dbReference type="PROSITE" id="PS51845"/>
    </source>
</evidence>
<dbReference type="SUPFAM" id="SSF55073">
    <property type="entry name" value="Nucleotide cyclase"/>
    <property type="match status" value="1"/>
</dbReference>
<evidence type="ECO:0000259" key="10">
    <source>
        <dbReference type="PROSITE" id="PS50839"/>
    </source>
</evidence>
<evidence type="ECO:0000313" key="13">
    <source>
        <dbReference type="Proteomes" id="UP001153069"/>
    </source>
</evidence>
<keyword evidence="12" id="KW-0675">Receptor</keyword>
<dbReference type="Proteomes" id="UP001153069">
    <property type="component" value="Unassembled WGS sequence"/>
</dbReference>
<dbReference type="Pfam" id="PF00233">
    <property type="entry name" value="PDEase_I"/>
    <property type="match status" value="1"/>
</dbReference>
<sequence length="1199" mass="134327">MVFDDEVESLLSEDSGDEVEDSSLGDGNSSSGESSTAYASSGKDEFREVRNFTRKETKNVETWRDLVTGVLVITATFVTMASFIYLSRNETETFLLAFDQYVVTIKDTAVDLENSIDDSFTAVTDSITAHAQTSESVFPFVTVPFFEVHGHHARDISHVDFFSFCPLVAEANRQAWEDYSVFNQWWVQGDQIETYTTAEQVAIVTNETEQKIPSNIYRIDEQGHRTVNLGHPPYAPRWQISPPPSDVIVVNYDVLSTDTVKAIFDAMVVTNSPVMSGIVDNRLLQSAGVTEEAPSSLLVFPVYQNFNYSTPDIVGFLEVLFNWKTFLSLLLPEGQGGVYYVLQTSCGDEYTFENTNGEIIYIGPGDHHDIIYDRHVVTVDLITQPNITTSNNTTDTHICDYTVDVYPSAELRREFSTMIPEVFTFIVAASFFLMAFFFFTYDKFVQRRNEKVVRQAAKTNAIVSSLFPTNVRDRLFGGDNQSQKSKKTMGSSQGGGRGRLKNFLTDNMSANNSESGGGGASVGGGSVKSSDQPIADLFPHCTVLFADIVGFTAWSSMREPTQVFRLLESIYHAFDEIAKRRKVFKVETIGDCYVAVTGLPEPNKHHALVMAKFARDCMYKMHDVTRSLEVMLGPDTGDLTMRFGLHSGPVTAGVLRGERSRFQLFGDTVNTASRMESTGKKGCIHVSLETAEEVKESGKGAWLKERADKVTAKGKGEMVTYWLSLSDHSSNGDGLSEVGSFAPDNVSLDASTGNELIENASVKNAEDKKASYSGTVNRKKDLSGKNARLIEWNVDILQRVLRQIAAKRQVTDRGHFGKVSDKVHFGKGSDSKGKLAVEHAKPEMVLEEVCEVIQLPKFNSKVAGAIQRAEEVALPSDVSMQLHDFVAELAGMYHDNPFHNFEHASHVTMSVVKLLSRIVAPADLEYDDSNITNEKKLMKNIASKMHDHTYGITSDPLTQFSVVLSGLIHDVDHDGVTNAQLVKEETELAIRYKGKSVAEQNSVDRSWNLLMEPRFKKLRDAICGTEAEFARFRQLVVNSVMATDIVDKELKELRNGRWDKAFKGEFVETDPSIDINRKATIVIEHLIQASDISHTMQHWHIYRKWNERLFMEMYRAYRDGRAEKDPSEFWYKGEIGFFTFYIIPLAKKLKECGVFGVSSDEYLNYATKNLAEWKTKGEEVTKDMLERVKAEYGEEPLDS</sequence>
<dbReference type="PROSITE" id="PS51845">
    <property type="entry name" value="PDEASE_I_2"/>
    <property type="match status" value="1"/>
</dbReference>
<keyword evidence="4 8" id="KW-1133">Transmembrane helix</keyword>
<dbReference type="SMART" id="SM00044">
    <property type="entry name" value="CYCc"/>
    <property type="match status" value="1"/>
</dbReference>
<dbReference type="AlphaFoldDB" id="A0A9N8HF37"/>
<keyword evidence="5 8" id="KW-0472">Membrane</keyword>
<dbReference type="InterPro" id="IPR002073">
    <property type="entry name" value="PDEase_catalytic_dom"/>
</dbReference>
<evidence type="ECO:0000256" key="1">
    <source>
        <dbReference type="ARBA" id="ARBA00004370"/>
    </source>
</evidence>
<reference evidence="12" key="1">
    <citation type="submission" date="2020-06" db="EMBL/GenBank/DDBJ databases">
        <authorList>
            <consortium name="Plant Systems Biology data submission"/>
        </authorList>
    </citation>
    <scope>NUCLEOTIDE SEQUENCE</scope>
    <source>
        <strain evidence="12">D6</strain>
    </source>
</reference>
<feature type="compositionally biased region" description="Acidic residues" evidence="7">
    <location>
        <begin position="14"/>
        <end position="23"/>
    </location>
</feature>
<keyword evidence="2 8" id="KW-0812">Transmembrane</keyword>
<name>A0A9N8HF37_9STRA</name>
<dbReference type="GO" id="GO:0035556">
    <property type="term" value="P:intracellular signal transduction"/>
    <property type="evidence" value="ECO:0007669"/>
    <property type="project" value="InterPro"/>
</dbReference>
<dbReference type="EMBL" id="CAICTM010000329">
    <property type="protein sequence ID" value="CAB9508033.1"/>
    <property type="molecule type" value="Genomic_DNA"/>
</dbReference>
<accession>A0A9N8HF37</accession>
<dbReference type="GO" id="GO:0007168">
    <property type="term" value="P:receptor guanylyl cyclase signaling pathway"/>
    <property type="evidence" value="ECO:0007669"/>
    <property type="project" value="TreeGrafter"/>
</dbReference>
<feature type="domain" description="PDEase" evidence="11">
    <location>
        <begin position="882"/>
        <end position="1115"/>
    </location>
</feature>
<protein>
    <submittedName>
        <fullName evidence="12">Receptor-type guanylate cyclase gcy</fullName>
    </submittedName>
</protein>
<dbReference type="GO" id="GO:0005886">
    <property type="term" value="C:plasma membrane"/>
    <property type="evidence" value="ECO:0007669"/>
    <property type="project" value="TreeGrafter"/>
</dbReference>
<keyword evidence="3" id="KW-0547">Nucleotide-binding</keyword>
<feature type="domain" description="Guanylate cyclase" evidence="9">
    <location>
        <begin position="542"/>
        <end position="676"/>
    </location>
</feature>
<dbReference type="CDD" id="cd07302">
    <property type="entry name" value="CHD"/>
    <property type="match status" value="1"/>
</dbReference>
<feature type="region of interest" description="Disordered" evidence="7">
    <location>
        <begin position="1"/>
        <end position="42"/>
    </location>
</feature>
<keyword evidence="13" id="KW-1185">Reference proteome</keyword>
<evidence type="ECO:0000256" key="3">
    <source>
        <dbReference type="ARBA" id="ARBA00022741"/>
    </source>
</evidence>
<feature type="domain" description="CHASE" evidence="10">
    <location>
        <begin position="232"/>
        <end position="330"/>
    </location>
</feature>
<gene>
    <name evidence="12" type="ORF">SEMRO_330_G118970.1</name>
</gene>
<dbReference type="Gene3D" id="3.30.70.1230">
    <property type="entry name" value="Nucleotide cyclase"/>
    <property type="match status" value="1"/>
</dbReference>
<dbReference type="InterPro" id="IPR029787">
    <property type="entry name" value="Nucleotide_cyclase"/>
</dbReference>
<dbReference type="PROSITE" id="PS50839">
    <property type="entry name" value="CHASE"/>
    <property type="match status" value="1"/>
</dbReference>
<dbReference type="SUPFAM" id="SSF109604">
    <property type="entry name" value="HD-domain/PDEase-like"/>
    <property type="match status" value="1"/>
</dbReference>
<evidence type="ECO:0000256" key="6">
    <source>
        <dbReference type="ARBA" id="ARBA00023239"/>
    </source>
</evidence>
<evidence type="ECO:0000256" key="4">
    <source>
        <dbReference type="ARBA" id="ARBA00022989"/>
    </source>
</evidence>
<dbReference type="Pfam" id="PF00211">
    <property type="entry name" value="Guanylate_cyc"/>
    <property type="match status" value="1"/>
</dbReference>
<feature type="region of interest" description="Disordered" evidence="7">
    <location>
        <begin position="475"/>
        <end position="498"/>
    </location>
</feature>
<dbReference type="GO" id="GO:0004114">
    <property type="term" value="F:3',5'-cyclic-nucleotide phosphodiesterase activity"/>
    <property type="evidence" value="ECO:0007669"/>
    <property type="project" value="InterPro"/>
</dbReference>
<keyword evidence="6" id="KW-0456">Lyase</keyword>
<dbReference type="InterPro" id="IPR003607">
    <property type="entry name" value="HD/PDEase_dom"/>
</dbReference>
<dbReference type="GO" id="GO:0000166">
    <property type="term" value="F:nucleotide binding"/>
    <property type="evidence" value="ECO:0007669"/>
    <property type="project" value="UniProtKB-KW"/>
</dbReference>
<dbReference type="InterPro" id="IPR050401">
    <property type="entry name" value="Cyclic_nucleotide_synthase"/>
</dbReference>
<dbReference type="PANTHER" id="PTHR11920:SF335">
    <property type="entry name" value="GUANYLATE CYCLASE"/>
    <property type="match status" value="1"/>
</dbReference>
<evidence type="ECO:0000256" key="7">
    <source>
        <dbReference type="SAM" id="MobiDB-lite"/>
    </source>
</evidence>
<dbReference type="OrthoDB" id="432756at2759"/>
<evidence type="ECO:0000256" key="8">
    <source>
        <dbReference type="SAM" id="Phobius"/>
    </source>
</evidence>